<dbReference type="GO" id="GO:0005524">
    <property type="term" value="F:ATP binding"/>
    <property type="evidence" value="ECO:0007669"/>
    <property type="project" value="TreeGrafter"/>
</dbReference>
<reference evidence="2 3" key="1">
    <citation type="journal article" date="2015" name="Stand. Genomic Sci.">
        <title>Genomic Encyclopedia of Bacterial and Archaeal Type Strains, Phase III: the genomes of soil and plant-associated and newly described type strains.</title>
        <authorList>
            <person name="Whitman W.B."/>
            <person name="Woyke T."/>
            <person name="Klenk H.P."/>
            <person name="Zhou Y."/>
            <person name="Lilburn T.G."/>
            <person name="Beck B.J."/>
            <person name="De Vos P."/>
            <person name="Vandamme P."/>
            <person name="Eisen J.A."/>
            <person name="Garrity G."/>
            <person name="Hugenholtz P."/>
            <person name="Kyrpides N.C."/>
        </authorList>
    </citation>
    <scope>NUCLEOTIDE SEQUENCE [LARGE SCALE GENOMIC DNA]</scope>
    <source>
        <strain evidence="2 3">VKM Ac-2541</strain>
    </source>
</reference>
<gene>
    <name evidence="2" type="ORF">EV646_108127</name>
</gene>
<dbReference type="PANTHER" id="PTHR43384:SF13">
    <property type="entry name" value="SLR0110 PROTEIN"/>
    <property type="match status" value="1"/>
</dbReference>
<organism evidence="2 3">
    <name type="scientific">Kribbella antiqua</name>
    <dbReference type="NCBI Taxonomy" id="2512217"/>
    <lineage>
        <taxon>Bacteria</taxon>
        <taxon>Bacillati</taxon>
        <taxon>Actinomycetota</taxon>
        <taxon>Actinomycetes</taxon>
        <taxon>Propionibacteriales</taxon>
        <taxon>Kribbellaceae</taxon>
        <taxon>Kribbella</taxon>
    </lineage>
</organism>
<feature type="domain" description="CobQ/CobB/MinD/ParA nucleotide binding" evidence="1">
    <location>
        <begin position="7"/>
        <end position="219"/>
    </location>
</feature>
<keyword evidence="2" id="KW-0966">Cell projection</keyword>
<evidence type="ECO:0000313" key="3">
    <source>
        <dbReference type="Proteomes" id="UP000295573"/>
    </source>
</evidence>
<dbReference type="Proteomes" id="UP000295573">
    <property type="component" value="Unassembled WGS sequence"/>
</dbReference>
<name>A0A4R2IRR7_9ACTN</name>
<dbReference type="GO" id="GO:0051782">
    <property type="term" value="P:negative regulation of cell division"/>
    <property type="evidence" value="ECO:0007669"/>
    <property type="project" value="TreeGrafter"/>
</dbReference>
<dbReference type="RefSeq" id="WP_132151832.1">
    <property type="nucleotide sequence ID" value="NZ_SLWR01000008.1"/>
</dbReference>
<dbReference type="Gene3D" id="3.40.50.300">
    <property type="entry name" value="P-loop containing nucleotide triphosphate hydrolases"/>
    <property type="match status" value="1"/>
</dbReference>
<protein>
    <submittedName>
        <fullName evidence="2">MinD-like ATPase involved in chromosome partitioning or flagellar assembly</fullName>
    </submittedName>
</protein>
<keyword evidence="3" id="KW-1185">Reference proteome</keyword>
<dbReference type="InterPro" id="IPR050625">
    <property type="entry name" value="ParA/MinD_ATPase"/>
</dbReference>
<evidence type="ECO:0000259" key="1">
    <source>
        <dbReference type="Pfam" id="PF01656"/>
    </source>
</evidence>
<dbReference type="InterPro" id="IPR027417">
    <property type="entry name" value="P-loop_NTPase"/>
</dbReference>
<keyword evidence="2" id="KW-0282">Flagellum</keyword>
<dbReference type="AlphaFoldDB" id="A0A4R2IRR7"/>
<accession>A0A4R2IRR7</accession>
<dbReference type="GO" id="GO:0016887">
    <property type="term" value="F:ATP hydrolysis activity"/>
    <property type="evidence" value="ECO:0007669"/>
    <property type="project" value="TreeGrafter"/>
</dbReference>
<keyword evidence="2" id="KW-0969">Cilium</keyword>
<dbReference type="SUPFAM" id="SSF52540">
    <property type="entry name" value="P-loop containing nucleoside triphosphate hydrolases"/>
    <property type="match status" value="1"/>
</dbReference>
<proteinExistence type="predicted"/>
<dbReference type="Pfam" id="PF01656">
    <property type="entry name" value="CbiA"/>
    <property type="match status" value="1"/>
</dbReference>
<dbReference type="EMBL" id="SLWR01000008">
    <property type="protein sequence ID" value="TCO45505.1"/>
    <property type="molecule type" value="Genomic_DNA"/>
</dbReference>
<comment type="caution">
    <text evidence="2">The sequence shown here is derived from an EMBL/GenBank/DDBJ whole genome shotgun (WGS) entry which is preliminary data.</text>
</comment>
<dbReference type="GO" id="GO:0009898">
    <property type="term" value="C:cytoplasmic side of plasma membrane"/>
    <property type="evidence" value="ECO:0007669"/>
    <property type="project" value="TreeGrafter"/>
</dbReference>
<dbReference type="PANTHER" id="PTHR43384">
    <property type="entry name" value="SEPTUM SITE-DETERMINING PROTEIN MIND HOMOLOG, CHLOROPLASTIC-RELATED"/>
    <property type="match status" value="1"/>
</dbReference>
<dbReference type="InterPro" id="IPR002586">
    <property type="entry name" value="CobQ/CobB/MinD/ParA_Nub-bd_dom"/>
</dbReference>
<sequence length="253" mass="26572">MSDGRIIAVFAAKGGCGKTTVATNLAVALCARGTRPVCLVDLDLQFGDVASVLGLRAERSMLQALEWAGELTVPLTAALMTPLRPGLDCLLAPTGPGEAHQIPPSLVAELLSILPTAYDFVVVDCPAVFNGVVLAALDAAHHQVVVTTSERPALKNLRLTLDVLDLLYDATTRSVVLNKSDGRTGLTAAEIDQLIRSPVADCLPRWDDVPASINRGEPLALAYPDHPVSQAVRRLADAVATSDGRCSRDPPAG</sequence>
<dbReference type="OrthoDB" id="3448281at2"/>
<evidence type="ECO:0000313" key="2">
    <source>
        <dbReference type="EMBL" id="TCO45505.1"/>
    </source>
</evidence>
<dbReference type="GO" id="GO:0005829">
    <property type="term" value="C:cytosol"/>
    <property type="evidence" value="ECO:0007669"/>
    <property type="project" value="TreeGrafter"/>
</dbReference>